<feature type="coiled-coil region" evidence="1">
    <location>
        <begin position="174"/>
        <end position="206"/>
    </location>
</feature>
<dbReference type="EMBL" id="CALNXI010000087">
    <property type="protein sequence ID" value="CAH3018441.1"/>
    <property type="molecule type" value="Genomic_DNA"/>
</dbReference>
<comment type="caution">
    <text evidence="3">The sequence shown here is derived from an EMBL/GenBank/DDBJ whole genome shotgun (WGS) entry which is preliminary data.</text>
</comment>
<dbReference type="PANTHER" id="PTHR33309">
    <property type="entry name" value="KERATIN, ULTRA HIGH-SULFUR MATRIX PROTEIN-LIKE"/>
    <property type="match status" value="1"/>
</dbReference>
<feature type="compositionally biased region" description="Basic and acidic residues" evidence="2">
    <location>
        <begin position="113"/>
        <end position="125"/>
    </location>
</feature>
<dbReference type="PANTHER" id="PTHR33309:SF1">
    <property type="entry name" value="MYB_SANT-LIKE DNA-BINDING DOMAIN-CONTAINING PROTEIN"/>
    <property type="match status" value="1"/>
</dbReference>
<feature type="region of interest" description="Disordered" evidence="2">
    <location>
        <begin position="101"/>
        <end position="165"/>
    </location>
</feature>
<dbReference type="Proteomes" id="UP001159427">
    <property type="component" value="Unassembled WGS sequence"/>
</dbReference>
<protein>
    <recommendedName>
        <fullName evidence="5">Myb-like domain-containing protein</fullName>
    </recommendedName>
</protein>
<name>A0ABN8LMR0_9CNID</name>
<keyword evidence="1" id="KW-0175">Coiled coil</keyword>
<gene>
    <name evidence="3" type="ORF">PEVE_00043130</name>
</gene>
<feature type="non-terminal residue" evidence="3">
    <location>
        <position position="1"/>
    </location>
</feature>
<evidence type="ECO:0000256" key="2">
    <source>
        <dbReference type="SAM" id="MobiDB-lite"/>
    </source>
</evidence>
<evidence type="ECO:0000313" key="4">
    <source>
        <dbReference type="Proteomes" id="UP001159427"/>
    </source>
</evidence>
<sequence length="224" mass="26375">FFRKRKLFIWKKQHELCLLKEVTCVEPYAKKQSDRGAAWRTIASNLNGNKQEGFKVTERSCRDRFKKIMEEFENKEQVEKKASGIDAEYDELDQLCQDKKERMEEVSSQEEAESAKKKAESEKAASMRQMAMETFSQTKKRKSTGGDEESQPPRRRGADTMQFLQESLQIRSQQLKAEQALRERELQLREAELRQTQQQQQQQQQLMLQMLQQLTDVIKTNKSS</sequence>
<proteinExistence type="predicted"/>
<accession>A0ABN8LMR0</accession>
<evidence type="ECO:0008006" key="5">
    <source>
        <dbReference type="Google" id="ProtNLM"/>
    </source>
</evidence>
<dbReference type="Gene3D" id="1.10.10.60">
    <property type="entry name" value="Homeodomain-like"/>
    <property type="match status" value="1"/>
</dbReference>
<evidence type="ECO:0000256" key="1">
    <source>
        <dbReference type="SAM" id="Coils"/>
    </source>
</evidence>
<evidence type="ECO:0000313" key="3">
    <source>
        <dbReference type="EMBL" id="CAH3018441.1"/>
    </source>
</evidence>
<keyword evidence="4" id="KW-1185">Reference proteome</keyword>
<organism evidence="3 4">
    <name type="scientific">Porites evermanni</name>
    <dbReference type="NCBI Taxonomy" id="104178"/>
    <lineage>
        <taxon>Eukaryota</taxon>
        <taxon>Metazoa</taxon>
        <taxon>Cnidaria</taxon>
        <taxon>Anthozoa</taxon>
        <taxon>Hexacorallia</taxon>
        <taxon>Scleractinia</taxon>
        <taxon>Fungiina</taxon>
        <taxon>Poritidae</taxon>
        <taxon>Porites</taxon>
    </lineage>
</organism>
<reference evidence="3 4" key="1">
    <citation type="submission" date="2022-05" db="EMBL/GenBank/DDBJ databases">
        <authorList>
            <consortium name="Genoscope - CEA"/>
            <person name="William W."/>
        </authorList>
    </citation>
    <scope>NUCLEOTIDE SEQUENCE [LARGE SCALE GENOMIC DNA]</scope>
</reference>